<evidence type="ECO:0000313" key="17">
    <source>
        <dbReference type="Proteomes" id="UP000091820"/>
    </source>
</evidence>
<evidence type="ECO:0000256" key="8">
    <source>
        <dbReference type="ARBA" id="ARBA00023015"/>
    </source>
</evidence>
<dbReference type="SUPFAM" id="SSF158553">
    <property type="entry name" value="TAFH domain-like"/>
    <property type="match status" value="1"/>
</dbReference>
<evidence type="ECO:0000256" key="9">
    <source>
        <dbReference type="ARBA" id="ARBA00023136"/>
    </source>
</evidence>
<keyword evidence="5" id="KW-1003">Cell membrane</keyword>
<name>A0A1A9WIY5_9MUSC</name>
<reference evidence="17" key="1">
    <citation type="submission" date="2014-03" db="EMBL/GenBank/DDBJ databases">
        <authorList>
            <person name="Aksoy S."/>
            <person name="Warren W."/>
            <person name="Wilson R.K."/>
        </authorList>
    </citation>
    <scope>NUCLEOTIDE SEQUENCE [LARGE SCALE GENOMIC DNA]</scope>
    <source>
        <strain evidence="17">IAEA</strain>
    </source>
</reference>
<dbReference type="GO" id="GO:0005886">
    <property type="term" value="C:plasma membrane"/>
    <property type="evidence" value="ECO:0007669"/>
    <property type="project" value="UniProtKB-SubCell"/>
</dbReference>
<dbReference type="GO" id="GO:0006367">
    <property type="term" value="P:transcription initiation at RNA polymerase II promoter"/>
    <property type="evidence" value="ECO:0007669"/>
    <property type="project" value="TreeGrafter"/>
</dbReference>
<keyword evidence="11" id="KW-0325">Glycoprotein</keyword>
<dbReference type="GO" id="GO:0003677">
    <property type="term" value="F:DNA binding"/>
    <property type="evidence" value="ECO:0007669"/>
    <property type="project" value="TreeGrafter"/>
</dbReference>
<dbReference type="CDD" id="cd08045">
    <property type="entry name" value="HFD_TAF4"/>
    <property type="match status" value="1"/>
</dbReference>
<evidence type="ECO:0000256" key="6">
    <source>
        <dbReference type="ARBA" id="ARBA00022692"/>
    </source>
</evidence>
<keyword evidence="13" id="KW-0175">Coiled coil</keyword>
<dbReference type="PANTHER" id="PTHR15138:SF14">
    <property type="entry name" value="TRANSCRIPTION INITIATION FACTOR TFIID SUBUNIT 4"/>
    <property type="match status" value="1"/>
</dbReference>
<feature type="region of interest" description="Disordered" evidence="14">
    <location>
        <begin position="564"/>
        <end position="603"/>
    </location>
</feature>
<dbReference type="InterPro" id="IPR045144">
    <property type="entry name" value="TAF4"/>
</dbReference>
<organism evidence="16 17">
    <name type="scientific">Glossina brevipalpis</name>
    <dbReference type="NCBI Taxonomy" id="37001"/>
    <lineage>
        <taxon>Eukaryota</taxon>
        <taxon>Metazoa</taxon>
        <taxon>Ecdysozoa</taxon>
        <taxon>Arthropoda</taxon>
        <taxon>Hexapoda</taxon>
        <taxon>Insecta</taxon>
        <taxon>Pterygota</taxon>
        <taxon>Neoptera</taxon>
        <taxon>Endopterygota</taxon>
        <taxon>Diptera</taxon>
        <taxon>Brachycera</taxon>
        <taxon>Muscomorpha</taxon>
        <taxon>Hippoboscoidea</taxon>
        <taxon>Glossinidae</taxon>
        <taxon>Glossina</taxon>
    </lineage>
</organism>
<feature type="compositionally biased region" description="Polar residues" evidence="14">
    <location>
        <begin position="287"/>
        <end position="306"/>
    </location>
</feature>
<comment type="similarity">
    <text evidence="4">Belongs to the CD36 family.</text>
</comment>
<dbReference type="FunFam" id="1.20.120.1110:FF:000004">
    <property type="entry name" value="TBP-associated factor 4, isoform F"/>
    <property type="match status" value="1"/>
</dbReference>
<evidence type="ECO:0000256" key="7">
    <source>
        <dbReference type="ARBA" id="ARBA00022989"/>
    </source>
</evidence>
<feature type="region of interest" description="Disordered" evidence="14">
    <location>
        <begin position="378"/>
        <end position="398"/>
    </location>
</feature>
<feature type="compositionally biased region" description="Low complexity" evidence="14">
    <location>
        <begin position="700"/>
        <end position="739"/>
    </location>
</feature>
<evidence type="ECO:0000256" key="4">
    <source>
        <dbReference type="ARBA" id="ARBA00010532"/>
    </source>
</evidence>
<feature type="region of interest" description="Disordered" evidence="14">
    <location>
        <begin position="700"/>
        <end position="742"/>
    </location>
</feature>
<evidence type="ECO:0000259" key="15">
    <source>
        <dbReference type="PROSITE" id="PS51119"/>
    </source>
</evidence>
<evidence type="ECO:0000256" key="14">
    <source>
        <dbReference type="SAM" id="MobiDB-lite"/>
    </source>
</evidence>
<accession>A0A1A9WIY5</accession>
<keyword evidence="6" id="KW-0812">Transmembrane</keyword>
<dbReference type="Pfam" id="PF07531">
    <property type="entry name" value="TAFH"/>
    <property type="match status" value="1"/>
</dbReference>
<dbReference type="GO" id="GO:0016251">
    <property type="term" value="F:RNA polymerase II general transcription initiation factor activity"/>
    <property type="evidence" value="ECO:0007669"/>
    <property type="project" value="TreeGrafter"/>
</dbReference>
<keyword evidence="9" id="KW-0472">Membrane</keyword>
<feature type="compositionally biased region" description="Low complexity" evidence="14">
    <location>
        <begin position="1111"/>
        <end position="1121"/>
    </location>
</feature>
<dbReference type="InterPro" id="IPR002159">
    <property type="entry name" value="CD36_fam"/>
</dbReference>
<dbReference type="GO" id="GO:0005669">
    <property type="term" value="C:transcription factor TFIID complex"/>
    <property type="evidence" value="ECO:0007669"/>
    <property type="project" value="InterPro"/>
</dbReference>
<evidence type="ECO:0000313" key="16">
    <source>
        <dbReference type="EnsemblMetazoa" id="GBRI021514-PA"/>
    </source>
</evidence>
<dbReference type="Gene3D" id="1.20.120.1110">
    <property type="entry name" value="TAFH/NHR1 domain"/>
    <property type="match status" value="1"/>
</dbReference>
<feature type="compositionally biased region" description="Low complexity" evidence="14">
    <location>
        <begin position="584"/>
        <end position="603"/>
    </location>
</feature>
<evidence type="ECO:0000256" key="1">
    <source>
        <dbReference type="ARBA" id="ARBA00004123"/>
    </source>
</evidence>
<dbReference type="PANTHER" id="PTHR15138">
    <property type="entry name" value="TRANSCRIPTION INITIATION FACTOR TFIID SUBUNIT 4"/>
    <property type="match status" value="1"/>
</dbReference>
<feature type="compositionally biased region" description="Low complexity" evidence="14">
    <location>
        <begin position="567"/>
        <end position="576"/>
    </location>
</feature>
<keyword evidence="7" id="KW-1133">Transmembrane helix</keyword>
<dbReference type="PROSITE" id="PS51119">
    <property type="entry name" value="TAFH"/>
    <property type="match status" value="1"/>
</dbReference>
<dbReference type="Pfam" id="PF05236">
    <property type="entry name" value="TAF4"/>
    <property type="match status" value="1"/>
</dbReference>
<dbReference type="InterPro" id="IPR037249">
    <property type="entry name" value="TAFH/NHR1_dom_sf"/>
</dbReference>
<dbReference type="EnsemblMetazoa" id="GBRI021514-RA">
    <property type="protein sequence ID" value="GBRI021514-PA"/>
    <property type="gene ID" value="GBRI021514"/>
</dbReference>
<dbReference type="InterPro" id="IPR003894">
    <property type="entry name" value="TAFH_NHR1"/>
</dbReference>
<evidence type="ECO:0000256" key="2">
    <source>
        <dbReference type="ARBA" id="ARBA00004236"/>
    </source>
</evidence>
<keyword evidence="17" id="KW-1185">Reference proteome</keyword>
<dbReference type="SMART" id="SM00549">
    <property type="entry name" value="TAFH"/>
    <property type="match status" value="1"/>
</dbReference>
<feature type="domain" description="TAFH" evidence="15">
    <location>
        <begin position="739"/>
        <end position="835"/>
    </location>
</feature>
<feature type="region of interest" description="Disordered" evidence="14">
    <location>
        <begin position="287"/>
        <end position="311"/>
    </location>
</feature>
<comment type="similarity">
    <text evidence="3">Belongs to the TAF4 family.</text>
</comment>
<dbReference type="Gene3D" id="1.10.20.10">
    <property type="entry name" value="Histone, subunit A"/>
    <property type="match status" value="1"/>
</dbReference>
<dbReference type="Proteomes" id="UP000091820">
    <property type="component" value="Unassembled WGS sequence"/>
</dbReference>
<comment type="subcellular location">
    <subcellularLocation>
        <location evidence="2">Cell membrane</location>
    </subcellularLocation>
    <subcellularLocation>
        <location evidence="1">Nucleus</location>
    </subcellularLocation>
</comment>
<feature type="region of interest" description="Disordered" evidence="14">
    <location>
        <begin position="654"/>
        <end position="675"/>
    </location>
</feature>
<dbReference type="STRING" id="37001.A0A1A9WIY5"/>
<feature type="coiled-coil region" evidence="13">
    <location>
        <begin position="1279"/>
        <end position="1337"/>
    </location>
</feature>
<dbReference type="VEuPathDB" id="VectorBase:GBRI021514"/>
<evidence type="ECO:0000256" key="12">
    <source>
        <dbReference type="ARBA" id="ARBA00023242"/>
    </source>
</evidence>
<feature type="region of interest" description="Disordered" evidence="14">
    <location>
        <begin position="1101"/>
        <end position="1150"/>
    </location>
</feature>
<dbReference type="InterPro" id="IPR009072">
    <property type="entry name" value="Histone-fold"/>
</dbReference>
<protein>
    <recommendedName>
        <fullName evidence="15">TAFH domain-containing protein</fullName>
    </recommendedName>
</protein>
<sequence>MLGASNEYTSTIQGLKPDAKKHQTYVDVQQLTGTPLQGGKRVQFNMFLKTINRITITENLTTALMPAIWIDEFKNYKWTKRAEELKALFATERYQNKCMLDTTGRNRRTEGQGVVASVAATAAHSPSQVGEFGTKVNGEAEDKGYIAGLSLRQIVYAATSKAAVVPAFQDFADVDIEKELSSSIVKKPTSNCFGQTVSNNNHREINRYLWYNHPIPQDKCNYNNTVEHAENFKAETSIFLNEKNHGEKLFQHDQLRISDELESIEYAHNFKNKYLEANRRVLKGGYSFQSDKNSSNQTAMNSSQPAQAAPGNRITFTSQTLPNGTINIGSGHPGAGSTIISTSQLPNTTTIKTITAGTGQPHHGLPQQVQVQHHQVLQTAGGPGTQPGAQQQQQQQQSVGATQTQTLVIKSNHAVTLPAGLVSSAPGIVTMTKTIQQQGNQPILNSMIPASVVVGMRPPTAQQQPKNVQGNNLGRVVIGGPHMVGTRPQSPAITLSALTQGPTPALILKTENGFQLLRVGTATSGPVTQTIATNSTNPPQIRLQTVPSAVSRFTGPPLALRKTIVRSSTSSTSTTKTTHHHHQQQQQQQPQQQQHQQQATTTIKQIKQNSMANTSTANNIVVNSVSSTSSAGPAHVYTSQANISLQQQPTTTTNVVASMQQQQQPQQQFHQQTQHLQTQPQITQIQTIAAAQSTTQLQQQQQTNANIQNSNNVVSSTTPSNPVASSSSSSTPQQSTVAQGNTKEKCRKFLANLIDLSTREPKPVEKNVRSLIQELVNANVEPEDFCDRLEKLLNASPQPCLIGFLKKSLPLLRQALFTKELVIEGIKPPPQHAVTGLASIQQQYSKIQAQIRPISQNQTTTIGQTQVRMITQAARPISHTTITKQPAAGIRIQGPANGPRLLNTHLRGPVHQTNLPQPNTNSPQIQHGGPTHANIVQIRAPIATQMNRPTTVQIRTAKGKSSTTTAAGPGSGITHVKVGQTQIKAISSSTSASPATATQPPSLVAISNNVPTGSNISSSASILSTINSVASNSLGSAAGLPVPSLPTVQLPPSLLAQQQQQQLQGPLTITHNNSSAATAIEAGTKTENKPDIKLSCQLPASTTTASNKVPAKSSTASASKAAAKKKKEQADKDRDDVKLNNSTSASSAAAMSSFFQQPSISMSSYGDDDINDVAAMGGVNLAEETQRILGCTENIGTQIRSCKDEVFLHLPALQARIRAMVMERGLEEPSQDVAVLISHACQERLKNIVEKLAVIAEHRIDVIKLDPRYEVTKDVRGQIKFLEELDKAEQKRHEELEREMLLRAAKSRSKIEDPEQAKMKARAKEMQRAELEELRQRDANMTALQAIGPRKKLKLENDYTGSGAGGAIFNSIGATGSAPPALRPRIKRVNLRDMLFFMEQERETCRSQMLYKSYLK</sequence>
<proteinExistence type="inferred from homology"/>
<keyword evidence="10" id="KW-0804">Transcription</keyword>
<evidence type="ECO:0000256" key="13">
    <source>
        <dbReference type="SAM" id="Coils"/>
    </source>
</evidence>
<dbReference type="Pfam" id="PF01130">
    <property type="entry name" value="CD36"/>
    <property type="match status" value="1"/>
</dbReference>
<reference evidence="16" key="2">
    <citation type="submission" date="2020-05" db="UniProtKB">
        <authorList>
            <consortium name="EnsemblMetazoa"/>
        </authorList>
    </citation>
    <scope>IDENTIFICATION</scope>
    <source>
        <strain evidence="16">IAEA</strain>
    </source>
</reference>
<keyword evidence="8" id="KW-0805">Transcription regulation</keyword>
<keyword evidence="12" id="KW-0539">Nucleus</keyword>
<evidence type="ECO:0000256" key="10">
    <source>
        <dbReference type="ARBA" id="ARBA00023163"/>
    </source>
</evidence>
<feature type="compositionally biased region" description="Basic and acidic residues" evidence="14">
    <location>
        <begin position="1128"/>
        <end position="1138"/>
    </location>
</feature>
<dbReference type="SUPFAM" id="SSF47113">
    <property type="entry name" value="Histone-fold"/>
    <property type="match status" value="1"/>
</dbReference>
<evidence type="ECO:0000256" key="11">
    <source>
        <dbReference type="ARBA" id="ARBA00023180"/>
    </source>
</evidence>
<dbReference type="GO" id="GO:0046982">
    <property type="term" value="F:protein heterodimerization activity"/>
    <property type="evidence" value="ECO:0007669"/>
    <property type="project" value="InterPro"/>
</dbReference>
<evidence type="ECO:0000256" key="3">
    <source>
        <dbReference type="ARBA" id="ARBA00006178"/>
    </source>
</evidence>
<dbReference type="InterPro" id="IPR007900">
    <property type="entry name" value="TAF4_C"/>
</dbReference>
<dbReference type="FunFam" id="1.10.20.10:FF:000015">
    <property type="entry name" value="Transcription initiation factor TFIID subunit 4B"/>
    <property type="match status" value="1"/>
</dbReference>
<evidence type="ECO:0000256" key="5">
    <source>
        <dbReference type="ARBA" id="ARBA00022475"/>
    </source>
</evidence>